<reference evidence="2 3" key="1">
    <citation type="submission" date="2025-05" db="UniProtKB">
        <authorList>
            <consortium name="RefSeq"/>
        </authorList>
    </citation>
    <scope>IDENTIFICATION</scope>
    <source>
        <tissue evidence="2 3">Thorax and Abdomen</tissue>
    </source>
</reference>
<dbReference type="InterPro" id="IPR011010">
    <property type="entry name" value="DNA_brk_join_enz"/>
</dbReference>
<dbReference type="RefSeq" id="XP_046593211.1">
    <property type="nucleotide sequence ID" value="XM_046737255.1"/>
</dbReference>
<keyword evidence="1" id="KW-1185">Reference proteome</keyword>
<evidence type="ECO:0000313" key="2">
    <source>
        <dbReference type="RefSeq" id="XP_046593211.1"/>
    </source>
</evidence>
<evidence type="ECO:0000313" key="1">
    <source>
        <dbReference type="Proteomes" id="UP000829291"/>
    </source>
</evidence>
<dbReference type="SUPFAM" id="SSF56349">
    <property type="entry name" value="DNA breaking-rejoining enzymes"/>
    <property type="match status" value="1"/>
</dbReference>
<dbReference type="RefSeq" id="XP_046593216.1">
    <property type="nucleotide sequence ID" value="XM_046737260.1"/>
</dbReference>
<evidence type="ECO:0000313" key="3">
    <source>
        <dbReference type="RefSeq" id="XP_046593216.1"/>
    </source>
</evidence>
<accession>A0ABM3FYY0</accession>
<sequence>MWFAEHCQIRISLILSHSISDNPIISRFFRGIYRNQPSKTKYESTWDTEPVLDLIESLQPECSLTSQQMAEKTATLLALITAHRLQTFELIDIDNISVSSAGNAMEIPDLIKTSRPGRFKPSLVLPFFNNRPVLCTAMALLDNVNFTERLKGDCKKLEMKRPYKPVGAQTISRWIRAFIQKAGVNTAVFSGYRARHASLFADFRNGVDVGIIRRTAGWTQG</sequence>
<organism evidence="1 2">
    <name type="scientific">Neodiprion lecontei</name>
    <name type="common">Redheaded pine sawfly</name>
    <dbReference type="NCBI Taxonomy" id="441921"/>
    <lineage>
        <taxon>Eukaryota</taxon>
        <taxon>Metazoa</taxon>
        <taxon>Ecdysozoa</taxon>
        <taxon>Arthropoda</taxon>
        <taxon>Hexapoda</taxon>
        <taxon>Insecta</taxon>
        <taxon>Pterygota</taxon>
        <taxon>Neoptera</taxon>
        <taxon>Endopterygota</taxon>
        <taxon>Hymenoptera</taxon>
        <taxon>Tenthredinoidea</taxon>
        <taxon>Diprionidae</taxon>
        <taxon>Diprioninae</taxon>
        <taxon>Neodiprion</taxon>
    </lineage>
</organism>
<proteinExistence type="predicted"/>
<dbReference type="Proteomes" id="UP000829291">
    <property type="component" value="Chromosome 1"/>
</dbReference>
<dbReference type="GeneID" id="124293993"/>
<dbReference type="PANTHER" id="PTHR35617:SF3">
    <property type="entry name" value="CORE-BINDING (CB) DOMAIN-CONTAINING PROTEIN"/>
    <property type="match status" value="1"/>
</dbReference>
<name>A0ABM3FYY0_NEOLC</name>
<gene>
    <name evidence="2 3" type="primary">LOC124293993</name>
</gene>
<dbReference type="PANTHER" id="PTHR35617">
    <property type="entry name" value="PHAGE_INTEGRASE DOMAIN-CONTAINING PROTEIN"/>
    <property type="match status" value="1"/>
</dbReference>
<protein>
    <submittedName>
        <fullName evidence="2 3">Uncharacterized protein LOC124293993</fullName>
    </submittedName>
</protein>